<dbReference type="PROSITE" id="PS51077">
    <property type="entry name" value="HTH_ICLR"/>
    <property type="match status" value="1"/>
</dbReference>
<dbReference type="AlphaFoldDB" id="A0A2I8VIE6"/>
<dbReference type="KEGG" id="srub:C2R22_03440"/>
<evidence type="ECO:0000256" key="1">
    <source>
        <dbReference type="ARBA" id="ARBA00023015"/>
    </source>
</evidence>
<evidence type="ECO:0000256" key="2">
    <source>
        <dbReference type="ARBA" id="ARBA00023125"/>
    </source>
</evidence>
<dbReference type="Pfam" id="PF09339">
    <property type="entry name" value="HTH_IclR"/>
    <property type="match status" value="1"/>
</dbReference>
<dbReference type="GO" id="GO:0003677">
    <property type="term" value="F:DNA binding"/>
    <property type="evidence" value="ECO:0007669"/>
    <property type="project" value="UniProtKB-KW"/>
</dbReference>
<accession>A0A2I8VIE6</accession>
<keyword evidence="2" id="KW-0238">DNA-binding</keyword>
<evidence type="ECO:0000313" key="6">
    <source>
        <dbReference type="EMBL" id="AUV80829.1"/>
    </source>
</evidence>
<dbReference type="Gene3D" id="3.30.450.40">
    <property type="match status" value="1"/>
</dbReference>
<dbReference type="SUPFAM" id="SSF55781">
    <property type="entry name" value="GAF domain-like"/>
    <property type="match status" value="1"/>
</dbReference>
<dbReference type="PANTHER" id="PTHR30136:SF35">
    <property type="entry name" value="HTH-TYPE TRANSCRIPTIONAL REGULATOR RV1719"/>
    <property type="match status" value="1"/>
</dbReference>
<dbReference type="SUPFAM" id="SSF46785">
    <property type="entry name" value="Winged helix' DNA-binding domain"/>
    <property type="match status" value="1"/>
</dbReference>
<dbReference type="Pfam" id="PF01614">
    <property type="entry name" value="IclR_C"/>
    <property type="match status" value="1"/>
</dbReference>
<dbReference type="InterPro" id="IPR036388">
    <property type="entry name" value="WH-like_DNA-bd_sf"/>
</dbReference>
<feature type="domain" description="IclR-ED" evidence="5">
    <location>
        <begin position="77"/>
        <end position="261"/>
    </location>
</feature>
<dbReference type="InterPro" id="IPR011991">
    <property type="entry name" value="ArsR-like_HTH"/>
</dbReference>
<dbReference type="PANTHER" id="PTHR30136">
    <property type="entry name" value="HELIX-TURN-HELIX TRANSCRIPTIONAL REGULATOR, ICLR FAMILY"/>
    <property type="match status" value="1"/>
</dbReference>
<dbReference type="GO" id="GO:0003700">
    <property type="term" value="F:DNA-binding transcription factor activity"/>
    <property type="evidence" value="ECO:0007669"/>
    <property type="project" value="TreeGrafter"/>
</dbReference>
<dbReference type="Gene3D" id="1.10.10.10">
    <property type="entry name" value="Winged helix-like DNA-binding domain superfamily/Winged helix DNA-binding domain"/>
    <property type="match status" value="1"/>
</dbReference>
<reference evidence="6 7" key="1">
    <citation type="submission" date="2018-01" db="EMBL/GenBank/DDBJ databases">
        <title>Complete genome sequence of Salinigranum rubrum GX10T, an extremely halophilic archaeon isolated from a marine solar saltern.</title>
        <authorList>
            <person name="Han S."/>
        </authorList>
    </citation>
    <scope>NUCLEOTIDE SEQUENCE [LARGE SCALE GENOMIC DNA]</scope>
    <source>
        <strain evidence="6 7">GX10</strain>
    </source>
</reference>
<keyword evidence="7" id="KW-1185">Reference proteome</keyword>
<keyword evidence="1" id="KW-0805">Transcription regulation</keyword>
<organism evidence="6 7">
    <name type="scientific">Salinigranum rubrum</name>
    <dbReference type="NCBI Taxonomy" id="755307"/>
    <lineage>
        <taxon>Archaea</taxon>
        <taxon>Methanobacteriati</taxon>
        <taxon>Methanobacteriota</taxon>
        <taxon>Stenosarchaea group</taxon>
        <taxon>Halobacteria</taxon>
        <taxon>Halobacteriales</taxon>
        <taxon>Haloferacaceae</taxon>
        <taxon>Salinigranum</taxon>
    </lineage>
</organism>
<dbReference type="InterPro" id="IPR036390">
    <property type="entry name" value="WH_DNA-bd_sf"/>
</dbReference>
<dbReference type="InterPro" id="IPR050707">
    <property type="entry name" value="HTH_MetabolicPath_Reg"/>
</dbReference>
<dbReference type="InterPro" id="IPR005471">
    <property type="entry name" value="Tscrpt_reg_IclR_N"/>
</dbReference>
<evidence type="ECO:0000259" key="5">
    <source>
        <dbReference type="PROSITE" id="PS51078"/>
    </source>
</evidence>
<dbReference type="PROSITE" id="PS51078">
    <property type="entry name" value="ICLR_ED"/>
    <property type="match status" value="1"/>
</dbReference>
<evidence type="ECO:0000313" key="7">
    <source>
        <dbReference type="Proteomes" id="UP000236584"/>
    </source>
</evidence>
<protein>
    <submittedName>
        <fullName evidence="6">IclR family transcriptional regulator</fullName>
    </submittedName>
</protein>
<proteinExistence type="predicted"/>
<dbReference type="GO" id="GO:0045892">
    <property type="term" value="P:negative regulation of DNA-templated transcription"/>
    <property type="evidence" value="ECO:0007669"/>
    <property type="project" value="TreeGrafter"/>
</dbReference>
<dbReference type="InterPro" id="IPR029016">
    <property type="entry name" value="GAF-like_dom_sf"/>
</dbReference>
<keyword evidence="3" id="KW-0804">Transcription</keyword>
<dbReference type="SMART" id="SM00346">
    <property type="entry name" value="HTH_ICLR"/>
    <property type="match status" value="1"/>
</dbReference>
<evidence type="ECO:0000259" key="4">
    <source>
        <dbReference type="PROSITE" id="PS51077"/>
    </source>
</evidence>
<dbReference type="InterPro" id="IPR014757">
    <property type="entry name" value="Tscrpt_reg_IclR_C"/>
</dbReference>
<name>A0A2I8VIE6_9EURY</name>
<evidence type="ECO:0000256" key="3">
    <source>
        <dbReference type="ARBA" id="ARBA00023163"/>
    </source>
</evidence>
<gene>
    <name evidence="6" type="ORF">C2R22_03440</name>
</gene>
<dbReference type="EMBL" id="CP026309">
    <property type="protein sequence ID" value="AUV80829.1"/>
    <property type="molecule type" value="Genomic_DNA"/>
</dbReference>
<sequence>MTGDECVRMTPDAAPPVKATATTFRVVDALIRLETAGVSELADRLNLSKSAVHSHLTTLEQLGYVVRDEDGSRLSLQFFQVGARVRNRSPLYVVARTEIDQMATMSGLDAGIIVHERNEGMCVYSRVGRDDTEPRLTEGDRVPLHATGPGKAILAALSQTALDRFFETGDREQFTSSTITDEETLREELQDVRSHGLAYENREYDDDVRGIGAAINGGEGEVLGAIFITGTTDTLSGKQLRQNNPGLVISAKNRIENQLQASVTD</sequence>
<dbReference type="CDD" id="cd00090">
    <property type="entry name" value="HTH_ARSR"/>
    <property type="match status" value="1"/>
</dbReference>
<feature type="domain" description="HTH iclR-type" evidence="4">
    <location>
        <begin position="17"/>
        <end position="78"/>
    </location>
</feature>
<dbReference type="Proteomes" id="UP000236584">
    <property type="component" value="Chromosome"/>
</dbReference>